<evidence type="ECO:0000313" key="1">
    <source>
        <dbReference type="EMBL" id="ANZ73294.1"/>
    </source>
</evidence>
<name>A0A1B2J5N0_PICPA</name>
<reference evidence="1 2" key="1">
    <citation type="submission" date="2016-02" db="EMBL/GenBank/DDBJ databases">
        <title>Comparative genomic and transcriptomic foundation for Pichia pastoris.</title>
        <authorList>
            <person name="Love K.R."/>
            <person name="Shah K.A."/>
            <person name="Whittaker C.A."/>
            <person name="Wu J."/>
            <person name="Bartlett M.C."/>
            <person name="Ma D."/>
            <person name="Leeson R.L."/>
            <person name="Priest M."/>
            <person name="Young S.K."/>
            <person name="Love J.C."/>
        </authorList>
    </citation>
    <scope>NUCLEOTIDE SEQUENCE [LARGE SCALE GENOMIC DNA]</scope>
    <source>
        <strain evidence="1 2">ATCC 28485</strain>
    </source>
</reference>
<keyword evidence="2" id="KW-1185">Reference proteome</keyword>
<evidence type="ECO:0000313" key="2">
    <source>
        <dbReference type="Proteomes" id="UP000094565"/>
    </source>
</evidence>
<protein>
    <submittedName>
        <fullName evidence="1">BA75_01861T0</fullName>
    </submittedName>
</protein>
<organism evidence="1 2">
    <name type="scientific">Komagataella pastoris</name>
    <name type="common">Yeast</name>
    <name type="synonym">Pichia pastoris</name>
    <dbReference type="NCBI Taxonomy" id="4922"/>
    <lineage>
        <taxon>Eukaryota</taxon>
        <taxon>Fungi</taxon>
        <taxon>Dikarya</taxon>
        <taxon>Ascomycota</taxon>
        <taxon>Saccharomycotina</taxon>
        <taxon>Pichiomycetes</taxon>
        <taxon>Pichiales</taxon>
        <taxon>Pichiaceae</taxon>
        <taxon>Komagataella</taxon>
    </lineage>
</organism>
<gene>
    <name evidence="1" type="ORF">ATY40_BA7501861</name>
</gene>
<sequence length="102" mass="11325">MLWTVPELKVARIGYKRAVVICGIVSSAATAMETWRDCYDQENHNINSFDCAISVLGSDAAVGYSVAHKMHSSGWIKRSEENESKALEEVVARLHSIEAFHT</sequence>
<dbReference type="AlphaFoldDB" id="A0A1B2J5N0"/>
<dbReference type="EMBL" id="CP014584">
    <property type="protein sequence ID" value="ANZ73294.1"/>
    <property type="molecule type" value="Genomic_DNA"/>
</dbReference>
<accession>A0A1B2J5N0</accession>
<proteinExistence type="predicted"/>
<dbReference type="Proteomes" id="UP000094565">
    <property type="component" value="Chromosome 1"/>
</dbReference>